<evidence type="ECO:0000313" key="12">
    <source>
        <dbReference type="Proteomes" id="UP001223646"/>
    </source>
</evidence>
<feature type="transmembrane region" description="Helical" evidence="6">
    <location>
        <begin position="370"/>
        <end position="387"/>
    </location>
</feature>
<reference evidence="7" key="3">
    <citation type="submission" date="2024-05" db="EMBL/GenBank/DDBJ databases">
        <authorList>
            <person name="Wolfe A."/>
        </authorList>
    </citation>
    <scope>NUCLEOTIDE SEQUENCE</scope>
    <source>
        <strain evidence="7">UMB1064</strain>
    </source>
</reference>
<feature type="transmembrane region" description="Helical" evidence="6">
    <location>
        <begin position="298"/>
        <end position="319"/>
    </location>
</feature>
<evidence type="ECO:0000256" key="6">
    <source>
        <dbReference type="SAM" id="Phobius"/>
    </source>
</evidence>
<feature type="transmembrane region" description="Helical" evidence="6">
    <location>
        <begin position="107"/>
        <end position="130"/>
    </location>
</feature>
<evidence type="ECO:0000313" key="10">
    <source>
        <dbReference type="Proteomes" id="UP000594774"/>
    </source>
</evidence>
<evidence type="ECO:0000256" key="3">
    <source>
        <dbReference type="ARBA" id="ARBA00020268"/>
    </source>
</evidence>
<sequence length="466" mass="49247">MINPARAIGQQTVSYRDVYSLALPIAGVQLAGVALTTTDVLMLQTLGVVAIAGGGLAMQFYNQIRTMCVGMVTAGGNLVAEAASEWEKTGEEVAAERIRQAVRSCMAVGTATAIIGGLIVISFGALALILPIDDTVAELAFSMTVALAPGLIPMIWLNVLRQFAVGMRRPGSLLVVTLISIVVNAALNAGFLRLTSVNEWGTAWGLVGIGLSTTCVQVFTLLSFAGLLQRDRQLRKFFAVIPRPGDAACMRRIIRLGIPVSLTYGSEAAITTIAGLAMGLVSPVMLAAHTVVNQLAYIVYQVCIGFSHGGSILVSRALADGAEAVKQVSRRVLHAVGIYLAVVGLLWLLLGKYVVGLFLTDSNVSANPDVRHIATILLCLAVLQQFAKGSQNVLVGLLRGLRDTKSGLSATLWGYWAVGVPALLILGLGLRWEGYGVWVGLILGFSTTAALLYRALQRHLQPTSSV</sequence>
<feature type="transmembrane region" description="Helical" evidence="6">
    <location>
        <begin position="41"/>
        <end position="61"/>
    </location>
</feature>
<dbReference type="Proteomes" id="UP001223646">
    <property type="component" value="Unassembled WGS sequence"/>
</dbReference>
<proteinExistence type="inferred from homology"/>
<dbReference type="Proteomes" id="UP000595198">
    <property type="component" value="Chromosome"/>
</dbReference>
<dbReference type="GO" id="GO:0005886">
    <property type="term" value="C:plasma membrane"/>
    <property type="evidence" value="ECO:0007669"/>
    <property type="project" value="TreeGrafter"/>
</dbReference>
<dbReference type="EMBL" id="CP065628">
    <property type="protein sequence ID" value="QPR31682.1"/>
    <property type="molecule type" value="Genomic_DNA"/>
</dbReference>
<feature type="transmembrane region" description="Helical" evidence="6">
    <location>
        <begin position="435"/>
        <end position="456"/>
    </location>
</feature>
<gene>
    <name evidence="8" type="ORF">I6G95_04430</name>
    <name evidence="9" type="ORF">I6H48_05010</name>
    <name evidence="7" type="ORF">QP460_010755</name>
</gene>
<evidence type="ECO:0000256" key="1">
    <source>
        <dbReference type="ARBA" id="ARBA00003408"/>
    </source>
</evidence>
<protein>
    <recommendedName>
        <fullName evidence="3">Probable multidrug resistance protein NorM</fullName>
    </recommendedName>
    <alternativeName>
        <fullName evidence="5">Multidrug-efflux transporter</fullName>
    </alternativeName>
</protein>
<comment type="function">
    <text evidence="1">Multidrug efflux pump.</text>
</comment>
<accession>A0AAW9SXD9</accession>
<dbReference type="GO" id="GO:0015297">
    <property type="term" value="F:antiporter activity"/>
    <property type="evidence" value="ECO:0007669"/>
    <property type="project" value="InterPro"/>
</dbReference>
<evidence type="ECO:0000256" key="2">
    <source>
        <dbReference type="ARBA" id="ARBA00010199"/>
    </source>
</evidence>
<feature type="transmembrane region" description="Helical" evidence="6">
    <location>
        <begin position="331"/>
        <end position="350"/>
    </location>
</feature>
<feature type="transmembrane region" description="Helical" evidence="6">
    <location>
        <begin position="136"/>
        <end position="159"/>
    </location>
</feature>
<evidence type="ECO:0000313" key="11">
    <source>
        <dbReference type="Proteomes" id="UP000595198"/>
    </source>
</evidence>
<dbReference type="AlphaFoldDB" id="A0AAW9SXD9"/>
<reference evidence="7" key="2">
    <citation type="submission" date="2023-05" db="EMBL/GenBank/DDBJ databases">
        <authorList>
            <person name="Du J."/>
        </authorList>
    </citation>
    <scope>NUCLEOTIDE SEQUENCE</scope>
    <source>
        <strain evidence="7">UMB1064</strain>
    </source>
</reference>
<evidence type="ECO:0000256" key="4">
    <source>
        <dbReference type="ARBA" id="ARBA00022448"/>
    </source>
</evidence>
<evidence type="ECO:0000313" key="9">
    <source>
        <dbReference type="EMBL" id="QQB83561.1"/>
    </source>
</evidence>
<dbReference type="Proteomes" id="UP000594774">
    <property type="component" value="Chromosome"/>
</dbReference>
<feature type="transmembrane region" description="Helical" evidence="6">
    <location>
        <begin position="408"/>
        <end position="429"/>
    </location>
</feature>
<comment type="similarity">
    <text evidence="2">Belongs to the multi antimicrobial extrusion (MATE) (TC 2.A.66.1) family.</text>
</comment>
<keyword evidence="6" id="KW-0472">Membrane</keyword>
<dbReference type="Pfam" id="PF01554">
    <property type="entry name" value="MatE"/>
    <property type="match status" value="2"/>
</dbReference>
<feature type="transmembrane region" description="Helical" evidence="6">
    <location>
        <begin position="203"/>
        <end position="228"/>
    </location>
</feature>
<evidence type="ECO:0000256" key="5">
    <source>
        <dbReference type="ARBA" id="ARBA00031636"/>
    </source>
</evidence>
<organism evidence="7 12">
    <name type="scientific">Corynebacterium amycolatum</name>
    <dbReference type="NCBI Taxonomy" id="43765"/>
    <lineage>
        <taxon>Bacteria</taxon>
        <taxon>Bacillati</taxon>
        <taxon>Actinomycetota</taxon>
        <taxon>Actinomycetes</taxon>
        <taxon>Mycobacteriales</taxon>
        <taxon>Corynebacteriaceae</taxon>
        <taxon>Corynebacterium</taxon>
    </lineage>
</organism>
<feature type="transmembrane region" description="Helical" evidence="6">
    <location>
        <begin position="171"/>
        <end position="191"/>
    </location>
</feature>
<keyword evidence="4" id="KW-0813">Transport</keyword>
<dbReference type="GO" id="GO:0042910">
    <property type="term" value="F:xenobiotic transmembrane transporter activity"/>
    <property type="evidence" value="ECO:0007669"/>
    <property type="project" value="InterPro"/>
</dbReference>
<keyword evidence="6" id="KW-0812">Transmembrane</keyword>
<dbReference type="RefSeq" id="WP_065421727.1">
    <property type="nucleotide sequence ID" value="NZ_CP065628.1"/>
</dbReference>
<evidence type="ECO:0000313" key="7">
    <source>
        <dbReference type="EMBL" id="MEO3718059.1"/>
    </source>
</evidence>
<keyword evidence="11" id="KW-1185">Reference proteome</keyword>
<dbReference type="EMBL" id="CP066023">
    <property type="protein sequence ID" value="QQB83561.1"/>
    <property type="molecule type" value="Genomic_DNA"/>
</dbReference>
<dbReference type="PANTHER" id="PTHR43298:SF2">
    <property type="entry name" value="FMN_FAD EXPORTER YEEO-RELATED"/>
    <property type="match status" value="1"/>
</dbReference>
<evidence type="ECO:0000313" key="8">
    <source>
        <dbReference type="EMBL" id="QPR31682.1"/>
    </source>
</evidence>
<dbReference type="EMBL" id="JASOOY020000034">
    <property type="protein sequence ID" value="MEO3718059.1"/>
    <property type="molecule type" value="Genomic_DNA"/>
</dbReference>
<reference evidence="10 11" key="1">
    <citation type="submission" date="2020-12" db="EMBL/GenBank/DDBJ databases">
        <title>FDA dAtabase for Regulatory Grade micrObial Sequences (FDA-ARGOS): Supporting development and validation of Infectious Disease Dx tests.</title>
        <authorList>
            <person name="Sproer C."/>
            <person name="Gronow S."/>
            <person name="Severitt S."/>
            <person name="Schroder I."/>
            <person name="Tallon L."/>
            <person name="Sadzewicz L."/>
            <person name="Zhao X."/>
            <person name="Boylan J."/>
            <person name="Ott S."/>
            <person name="Bowen H."/>
            <person name="Vavikolanu K."/>
            <person name="Mehta A."/>
            <person name="Aluvathingal J."/>
            <person name="Nadendla S."/>
            <person name="Lowell S."/>
            <person name="Myers T."/>
            <person name="Yan Y."/>
            <person name="Sichtig H."/>
        </authorList>
    </citation>
    <scope>NUCLEOTIDE SEQUENCE [LARGE SCALE GENOMIC DNA]</scope>
    <source>
        <strain evidence="8 10">FDAARGOS_938</strain>
        <strain evidence="9 11">FDAARGOS_991</strain>
    </source>
</reference>
<dbReference type="PANTHER" id="PTHR43298">
    <property type="entry name" value="MULTIDRUG RESISTANCE PROTEIN NORM-RELATED"/>
    <property type="match status" value="1"/>
</dbReference>
<keyword evidence="6" id="KW-1133">Transmembrane helix</keyword>
<name>A0AAW9SXD9_CORAY</name>
<dbReference type="InterPro" id="IPR002528">
    <property type="entry name" value="MATE_fam"/>
</dbReference>
<feature type="transmembrane region" description="Helical" evidence="6">
    <location>
        <begin position="268"/>
        <end position="292"/>
    </location>
</feature>
<feature type="transmembrane region" description="Helical" evidence="6">
    <location>
        <begin position="18"/>
        <end position="35"/>
    </location>
</feature>
<dbReference type="InterPro" id="IPR050222">
    <property type="entry name" value="MATE_MdtK"/>
</dbReference>